<dbReference type="InterPro" id="IPR036291">
    <property type="entry name" value="NAD(P)-bd_dom_sf"/>
</dbReference>
<dbReference type="Proteomes" id="UP000043763">
    <property type="component" value="Unassembled WGS sequence"/>
</dbReference>
<dbReference type="RefSeq" id="WP_048596165.1">
    <property type="nucleotide sequence ID" value="NZ_CVLB01000004.1"/>
</dbReference>
<gene>
    <name evidence="3" type="ORF">BRSU_2798</name>
</gene>
<reference evidence="4" key="1">
    <citation type="submission" date="2015-04" db="EMBL/GenBank/DDBJ databases">
        <authorList>
            <person name="Mushtaq Mamoona"/>
        </authorList>
    </citation>
    <scope>NUCLEOTIDE SEQUENCE [LARGE SCALE GENOMIC DNA]</scope>
    <source>
        <strain evidence="4">AN4859/03</strain>
    </source>
</reference>
<proteinExistence type="predicted"/>
<dbReference type="Gene3D" id="3.90.25.10">
    <property type="entry name" value="UDP-galactose 4-epimerase, domain 1"/>
    <property type="match status" value="1"/>
</dbReference>
<dbReference type="InterPro" id="IPR016040">
    <property type="entry name" value="NAD(P)-bd_dom"/>
</dbReference>
<dbReference type="EMBL" id="CVLB01000004">
    <property type="protein sequence ID" value="CRF35675.1"/>
    <property type="molecule type" value="Genomic_DNA"/>
</dbReference>
<feature type="domain" description="NAD(P)-binding" evidence="2">
    <location>
        <begin position="4"/>
        <end position="308"/>
    </location>
</feature>
<dbReference type="SUPFAM" id="SSF51735">
    <property type="entry name" value="NAD(P)-binding Rossmann-fold domains"/>
    <property type="match status" value="1"/>
</dbReference>
<accession>A0A0G4KBK3</accession>
<keyword evidence="1" id="KW-0520">NAD</keyword>
<dbReference type="Pfam" id="PF16363">
    <property type="entry name" value="GDP_Man_Dehyd"/>
    <property type="match status" value="1"/>
</dbReference>
<evidence type="ECO:0000313" key="3">
    <source>
        <dbReference type="EMBL" id="CRF35675.1"/>
    </source>
</evidence>
<dbReference type="PRINTS" id="PR01713">
    <property type="entry name" value="NUCEPIMERASE"/>
</dbReference>
<organism evidence="3 4">
    <name type="scientific">Brachyspira suanatina</name>
    <dbReference type="NCBI Taxonomy" id="381802"/>
    <lineage>
        <taxon>Bacteria</taxon>
        <taxon>Pseudomonadati</taxon>
        <taxon>Spirochaetota</taxon>
        <taxon>Spirochaetia</taxon>
        <taxon>Brachyspirales</taxon>
        <taxon>Brachyspiraceae</taxon>
        <taxon>Brachyspira</taxon>
    </lineage>
</organism>
<keyword evidence="4" id="KW-1185">Reference proteome</keyword>
<evidence type="ECO:0000256" key="1">
    <source>
        <dbReference type="ARBA" id="ARBA00023027"/>
    </source>
</evidence>
<sequence length="321" mass="36749">MIYLITGVAGFIGSNLLDELLKNKDNIIIGIDNLNEFYAPIIKRKNIQHNLENNNFKFYNIDLLDTNQLNKIFENHKIDSIVHLAGYGGVRPSIEKPKLYIDNNIVATLNILECMKKYNVKKLVYASSSSVYGNSKENIFKETLNVSKPISPYAMTKKACEELCYTYHKLYNINIIALRFFTVYGKRQRPDLAISKFTKLILEDKPIPVFGDGNTIRDYTYIDDIISGIISAIEYNKTSYEIVNLGGGNPVSLNRMIETIENVLNRKATIERMSMQKGDVDKTAADINKAKKLLNYNPSTSFEEGIKKFTKWFKNNMYNEV</sequence>
<dbReference type="Gene3D" id="3.40.50.720">
    <property type="entry name" value="NAD(P)-binding Rossmann-like Domain"/>
    <property type="match status" value="1"/>
</dbReference>
<evidence type="ECO:0000259" key="2">
    <source>
        <dbReference type="Pfam" id="PF16363"/>
    </source>
</evidence>
<protein>
    <submittedName>
        <fullName evidence="3">Uncharacterized protein MJ1055</fullName>
    </submittedName>
</protein>
<evidence type="ECO:0000313" key="4">
    <source>
        <dbReference type="Proteomes" id="UP000043763"/>
    </source>
</evidence>
<dbReference type="OrthoDB" id="9801785at2"/>
<dbReference type="PANTHER" id="PTHR43574">
    <property type="entry name" value="EPIMERASE-RELATED"/>
    <property type="match status" value="1"/>
</dbReference>
<dbReference type="AlphaFoldDB" id="A0A0G4KBK3"/>
<name>A0A0G4KBK3_9SPIR</name>